<dbReference type="FunFam" id="3.40.50.10420:FF:000001">
    <property type="entry name" value="Methenyltetrahydrofolate synthase domain-containing protein"/>
    <property type="match status" value="1"/>
</dbReference>
<evidence type="ECO:0000256" key="2">
    <source>
        <dbReference type="ARBA" id="ARBA00022884"/>
    </source>
</evidence>
<evidence type="ECO:0000256" key="1">
    <source>
        <dbReference type="ARBA" id="ARBA00015518"/>
    </source>
</evidence>
<sequence length="359" mass="39283">MAASDPPLDTKAYDQERLRLDEEARRAMQMEAKQALIHGNPAGAWKWKVRNRVWDQMEKEDIAKFPRPVHHRIPNFVGCEAAADRLRSLPEFQKAGLIKVNPDTPQKQVRFHVLSSGKTLLTPQPRLRTGFFSIVHRDYLPSEGNSMSALSEACTSAGVVKYGKPISLNKEIKVDLIIVGSTAVTRAGARIGKGEGFAELEYGILRWMGAIDAETLVVTTVHDCQIVPDEDIPVAQLLEHDVPVDIIVTPTQTIFTATAIPKPQGILWEKLSPQKLSQIRILQELKQRIEAEQGVVLPTGKDEVLPPTAERNGYAGKGKGRGKGKGKGNSKGKGSGKDTGRTPYIRGRGPINSAAADPS</sequence>
<keyword evidence="2" id="KW-0694">RNA-binding</keyword>
<dbReference type="InterPro" id="IPR002698">
    <property type="entry name" value="FTHF_cligase"/>
</dbReference>
<dbReference type="Gene3D" id="3.40.50.10420">
    <property type="entry name" value="NagB/RpiA/CoA transferase-like"/>
    <property type="match status" value="1"/>
</dbReference>
<feature type="region of interest" description="Disordered" evidence="3">
    <location>
        <begin position="300"/>
        <end position="359"/>
    </location>
</feature>
<dbReference type="Pfam" id="PF01812">
    <property type="entry name" value="5-FTHF_cyc-lig"/>
    <property type="match status" value="1"/>
</dbReference>
<evidence type="ECO:0000313" key="4">
    <source>
        <dbReference type="EMBL" id="CAD9037711.1"/>
    </source>
</evidence>
<protein>
    <recommendedName>
        <fullName evidence="1">Methenyltetrahydrofolate synthase domain-containing protein</fullName>
    </recommendedName>
</protein>
<dbReference type="EMBL" id="HBGA01131864">
    <property type="protein sequence ID" value="CAD9037711.1"/>
    <property type="molecule type" value="Transcribed_RNA"/>
</dbReference>
<name>A0A7S1JBB2_9EUGL</name>
<dbReference type="GO" id="GO:0005737">
    <property type="term" value="C:cytoplasm"/>
    <property type="evidence" value="ECO:0007669"/>
    <property type="project" value="TreeGrafter"/>
</dbReference>
<reference evidence="4" key="1">
    <citation type="submission" date="2021-01" db="EMBL/GenBank/DDBJ databases">
        <authorList>
            <person name="Corre E."/>
            <person name="Pelletier E."/>
            <person name="Niang G."/>
            <person name="Scheremetjew M."/>
            <person name="Finn R."/>
            <person name="Kale V."/>
            <person name="Holt S."/>
            <person name="Cochrane G."/>
            <person name="Meng A."/>
            <person name="Brown T."/>
            <person name="Cohen L."/>
        </authorList>
    </citation>
    <scope>NUCLEOTIDE SEQUENCE</scope>
    <source>
        <strain evidence="4">NIES-381</strain>
    </source>
</reference>
<dbReference type="PANTHER" id="PTHR13017">
    <property type="entry name" value="5-FORMYLTETRAHYDROFOLATE CYCLO-LIGASE-RELATED"/>
    <property type="match status" value="1"/>
</dbReference>
<dbReference type="AlphaFoldDB" id="A0A7S1JBB2"/>
<feature type="compositionally biased region" description="Basic residues" evidence="3">
    <location>
        <begin position="318"/>
        <end position="330"/>
    </location>
</feature>
<dbReference type="InterPro" id="IPR024185">
    <property type="entry name" value="FTHF_cligase-like_sf"/>
</dbReference>
<dbReference type="SUPFAM" id="SSF100950">
    <property type="entry name" value="NagB/RpiA/CoA transferase-like"/>
    <property type="match status" value="1"/>
</dbReference>
<dbReference type="GO" id="GO:0003723">
    <property type="term" value="F:RNA binding"/>
    <property type="evidence" value="ECO:0007669"/>
    <property type="project" value="UniProtKB-KW"/>
</dbReference>
<gene>
    <name evidence="4" type="ORF">EGYM00392_LOCUS48871</name>
</gene>
<evidence type="ECO:0000256" key="3">
    <source>
        <dbReference type="SAM" id="MobiDB-lite"/>
    </source>
</evidence>
<accession>A0A7S1JBB2</accession>
<dbReference type="InterPro" id="IPR037171">
    <property type="entry name" value="NagB/RpiA_transferase-like"/>
</dbReference>
<proteinExistence type="predicted"/>
<dbReference type="PANTHER" id="PTHR13017:SF0">
    <property type="entry name" value="METHENYLTETRAHYDROFOLATE SYNTHASE DOMAIN-CONTAINING PROTEIN"/>
    <property type="match status" value="1"/>
</dbReference>
<organism evidence="4">
    <name type="scientific">Eutreptiella gymnastica</name>
    <dbReference type="NCBI Taxonomy" id="73025"/>
    <lineage>
        <taxon>Eukaryota</taxon>
        <taxon>Discoba</taxon>
        <taxon>Euglenozoa</taxon>
        <taxon>Euglenida</taxon>
        <taxon>Spirocuta</taxon>
        <taxon>Euglenophyceae</taxon>
        <taxon>Eutreptiales</taxon>
        <taxon>Eutreptiaceae</taxon>
        <taxon>Eutreptiella</taxon>
    </lineage>
</organism>